<proteinExistence type="predicted"/>
<sequence>MKHRWWRQVGRKGRGTKTRHVEIERGQGSTTEEVVKFDWITVSKETLRYKIEGCMKINLVAQDDSLKRKTERIIG</sequence>
<dbReference type="AlphaFoldDB" id="A0A151MVG6"/>
<evidence type="ECO:0000313" key="3">
    <source>
        <dbReference type="Proteomes" id="UP000050525"/>
    </source>
</evidence>
<protein>
    <submittedName>
        <fullName evidence="2">Uncharacterized protein</fullName>
    </submittedName>
</protein>
<evidence type="ECO:0000256" key="1">
    <source>
        <dbReference type="SAM" id="MobiDB-lite"/>
    </source>
</evidence>
<keyword evidence="3" id="KW-1185">Reference proteome</keyword>
<organism evidence="2 3">
    <name type="scientific">Alligator mississippiensis</name>
    <name type="common">American alligator</name>
    <dbReference type="NCBI Taxonomy" id="8496"/>
    <lineage>
        <taxon>Eukaryota</taxon>
        <taxon>Metazoa</taxon>
        <taxon>Chordata</taxon>
        <taxon>Craniata</taxon>
        <taxon>Vertebrata</taxon>
        <taxon>Euteleostomi</taxon>
        <taxon>Archelosauria</taxon>
        <taxon>Archosauria</taxon>
        <taxon>Crocodylia</taxon>
        <taxon>Alligatoridae</taxon>
        <taxon>Alligatorinae</taxon>
        <taxon>Alligator</taxon>
    </lineage>
</organism>
<accession>A0A151MVG6</accession>
<dbReference type="EMBL" id="AKHW03004889">
    <property type="protein sequence ID" value="KYO28541.1"/>
    <property type="molecule type" value="Genomic_DNA"/>
</dbReference>
<name>A0A151MVG6_ALLMI</name>
<comment type="caution">
    <text evidence="2">The sequence shown here is derived from an EMBL/GenBank/DDBJ whole genome shotgun (WGS) entry which is preliminary data.</text>
</comment>
<evidence type="ECO:0000313" key="2">
    <source>
        <dbReference type="EMBL" id="KYO28541.1"/>
    </source>
</evidence>
<gene>
    <name evidence="2" type="ORF">Y1Q_0005339</name>
</gene>
<feature type="region of interest" description="Disordered" evidence="1">
    <location>
        <begin position="1"/>
        <end position="25"/>
    </location>
</feature>
<dbReference type="Proteomes" id="UP000050525">
    <property type="component" value="Unassembled WGS sequence"/>
</dbReference>
<feature type="compositionally biased region" description="Basic residues" evidence="1">
    <location>
        <begin position="1"/>
        <end position="18"/>
    </location>
</feature>
<reference evidence="2 3" key="1">
    <citation type="journal article" date="2012" name="Genome Biol.">
        <title>Sequencing three crocodilian genomes to illuminate the evolution of archosaurs and amniotes.</title>
        <authorList>
            <person name="St John J.A."/>
            <person name="Braun E.L."/>
            <person name="Isberg S.R."/>
            <person name="Miles L.G."/>
            <person name="Chong A.Y."/>
            <person name="Gongora J."/>
            <person name="Dalzell P."/>
            <person name="Moran C."/>
            <person name="Bed'hom B."/>
            <person name="Abzhanov A."/>
            <person name="Burgess S.C."/>
            <person name="Cooksey A.M."/>
            <person name="Castoe T.A."/>
            <person name="Crawford N.G."/>
            <person name="Densmore L.D."/>
            <person name="Drew J.C."/>
            <person name="Edwards S.V."/>
            <person name="Faircloth B.C."/>
            <person name="Fujita M.K."/>
            <person name="Greenwold M.J."/>
            <person name="Hoffmann F.G."/>
            <person name="Howard J.M."/>
            <person name="Iguchi T."/>
            <person name="Janes D.E."/>
            <person name="Khan S.Y."/>
            <person name="Kohno S."/>
            <person name="de Koning A.J."/>
            <person name="Lance S.L."/>
            <person name="McCarthy F.M."/>
            <person name="McCormack J.E."/>
            <person name="Merchant M.E."/>
            <person name="Peterson D.G."/>
            <person name="Pollock D.D."/>
            <person name="Pourmand N."/>
            <person name="Raney B.J."/>
            <person name="Roessler K.A."/>
            <person name="Sanford J.R."/>
            <person name="Sawyer R.H."/>
            <person name="Schmidt C.J."/>
            <person name="Triplett E.W."/>
            <person name="Tuberville T.D."/>
            <person name="Venegas-Anaya M."/>
            <person name="Howard J.T."/>
            <person name="Jarvis E.D."/>
            <person name="Guillette L.J.Jr."/>
            <person name="Glenn T.C."/>
            <person name="Green R.E."/>
            <person name="Ray D.A."/>
        </authorList>
    </citation>
    <scope>NUCLEOTIDE SEQUENCE [LARGE SCALE GENOMIC DNA]</scope>
    <source>
        <strain evidence="2">KSC_2009_1</strain>
    </source>
</reference>